<comment type="caution">
    <text evidence="1">The sequence shown here is derived from an EMBL/GenBank/DDBJ whole genome shotgun (WGS) entry which is preliminary data.</text>
</comment>
<proteinExistence type="predicted"/>
<dbReference type="EMBL" id="JARBJD010000276">
    <property type="protein sequence ID" value="KAK2944995.1"/>
    <property type="molecule type" value="Genomic_DNA"/>
</dbReference>
<sequence>MSLLPKWILFTSRSNPSCSQPTSHESAQAHATARDLRFTSLHLTLPFIPPTNTITHRRPALHQAGLVTSIDHPHFTMRTSLGLLWSSSLLSRIAHILLRDSEWNHPSTR</sequence>
<protein>
    <submittedName>
        <fullName evidence="1">Uncharacterized protein</fullName>
    </submittedName>
</protein>
<name>A0ABQ9X3V3_9EUKA</name>
<organism evidence="1 2">
    <name type="scientific">Blattamonas nauphoetae</name>
    <dbReference type="NCBI Taxonomy" id="2049346"/>
    <lineage>
        <taxon>Eukaryota</taxon>
        <taxon>Metamonada</taxon>
        <taxon>Preaxostyla</taxon>
        <taxon>Oxymonadida</taxon>
        <taxon>Blattamonas</taxon>
    </lineage>
</organism>
<accession>A0ABQ9X3V3</accession>
<evidence type="ECO:0000313" key="2">
    <source>
        <dbReference type="Proteomes" id="UP001281761"/>
    </source>
</evidence>
<dbReference type="Proteomes" id="UP001281761">
    <property type="component" value="Unassembled WGS sequence"/>
</dbReference>
<keyword evidence="2" id="KW-1185">Reference proteome</keyword>
<reference evidence="1 2" key="1">
    <citation type="journal article" date="2022" name="bioRxiv">
        <title>Genomics of Preaxostyla Flagellates Illuminates Evolutionary Transitions and the Path Towards Mitochondrial Loss.</title>
        <authorList>
            <person name="Novak L.V.F."/>
            <person name="Treitli S.C."/>
            <person name="Pyrih J."/>
            <person name="Halakuc P."/>
            <person name="Pipaliya S.V."/>
            <person name="Vacek V."/>
            <person name="Brzon O."/>
            <person name="Soukal P."/>
            <person name="Eme L."/>
            <person name="Dacks J.B."/>
            <person name="Karnkowska A."/>
            <person name="Elias M."/>
            <person name="Hampl V."/>
        </authorList>
    </citation>
    <scope>NUCLEOTIDE SEQUENCE [LARGE SCALE GENOMIC DNA]</scope>
    <source>
        <strain evidence="1">NAU3</strain>
        <tissue evidence="1">Gut</tissue>
    </source>
</reference>
<evidence type="ECO:0000313" key="1">
    <source>
        <dbReference type="EMBL" id="KAK2944995.1"/>
    </source>
</evidence>
<gene>
    <name evidence="1" type="ORF">BLNAU_20072</name>
</gene>